<dbReference type="InterPro" id="IPR059112">
    <property type="entry name" value="CysZ/EI24"/>
</dbReference>
<feature type="compositionally biased region" description="Low complexity" evidence="5">
    <location>
        <begin position="269"/>
        <end position="283"/>
    </location>
</feature>
<keyword evidence="2 6" id="KW-0812">Transmembrane</keyword>
<gene>
    <name evidence="7" type="ORF">K457DRAFT_1786452</name>
</gene>
<comment type="subcellular location">
    <subcellularLocation>
        <location evidence="1">Membrane</location>
        <topology evidence="1">Multi-pass membrane protein</topology>
    </subcellularLocation>
</comment>
<evidence type="ECO:0000313" key="7">
    <source>
        <dbReference type="EMBL" id="OAQ33430.1"/>
    </source>
</evidence>
<evidence type="ECO:0000256" key="4">
    <source>
        <dbReference type="ARBA" id="ARBA00023136"/>
    </source>
</evidence>
<feature type="transmembrane region" description="Helical" evidence="6">
    <location>
        <begin position="127"/>
        <end position="146"/>
    </location>
</feature>
<name>A0A197K7G1_9FUNG</name>
<feature type="transmembrane region" description="Helical" evidence="6">
    <location>
        <begin position="27"/>
        <end position="50"/>
    </location>
</feature>
<feature type="transmembrane region" description="Helical" evidence="6">
    <location>
        <begin position="152"/>
        <end position="170"/>
    </location>
</feature>
<keyword evidence="3 6" id="KW-1133">Transmembrane helix</keyword>
<feature type="compositionally biased region" description="Basic and acidic residues" evidence="5">
    <location>
        <begin position="309"/>
        <end position="320"/>
    </location>
</feature>
<evidence type="ECO:0000256" key="5">
    <source>
        <dbReference type="SAM" id="MobiDB-lite"/>
    </source>
</evidence>
<dbReference type="PANTHER" id="PTHR34292:SF2">
    <property type="entry name" value="OUTER SPORE WALL PROTEIN LDS1"/>
    <property type="match status" value="1"/>
</dbReference>
<dbReference type="Proteomes" id="UP000078512">
    <property type="component" value="Unassembled WGS sequence"/>
</dbReference>
<evidence type="ECO:0000313" key="8">
    <source>
        <dbReference type="Proteomes" id="UP000078512"/>
    </source>
</evidence>
<keyword evidence="4 6" id="KW-0472">Membrane</keyword>
<evidence type="ECO:0000256" key="1">
    <source>
        <dbReference type="ARBA" id="ARBA00004141"/>
    </source>
</evidence>
<dbReference type="OrthoDB" id="10012223at2759"/>
<dbReference type="Pfam" id="PF07264">
    <property type="entry name" value="EI24"/>
    <property type="match status" value="1"/>
</dbReference>
<dbReference type="PANTHER" id="PTHR34292">
    <property type="entry name" value="OUTER SPORE WALL PROTEIN LDS1"/>
    <property type="match status" value="1"/>
</dbReference>
<organism evidence="7 8">
    <name type="scientific">Linnemannia elongata AG-77</name>
    <dbReference type="NCBI Taxonomy" id="1314771"/>
    <lineage>
        <taxon>Eukaryota</taxon>
        <taxon>Fungi</taxon>
        <taxon>Fungi incertae sedis</taxon>
        <taxon>Mucoromycota</taxon>
        <taxon>Mortierellomycotina</taxon>
        <taxon>Mortierellomycetes</taxon>
        <taxon>Mortierellales</taxon>
        <taxon>Mortierellaceae</taxon>
        <taxon>Linnemannia</taxon>
    </lineage>
</organism>
<dbReference type="EMBL" id="KV442021">
    <property type="protein sequence ID" value="OAQ33430.1"/>
    <property type="molecule type" value="Genomic_DNA"/>
</dbReference>
<keyword evidence="8" id="KW-1185">Reference proteome</keyword>
<dbReference type="STRING" id="1314771.A0A197K7G1"/>
<evidence type="ECO:0000256" key="3">
    <source>
        <dbReference type="ARBA" id="ARBA00022989"/>
    </source>
</evidence>
<feature type="transmembrane region" description="Helical" evidence="6">
    <location>
        <begin position="65"/>
        <end position="94"/>
    </location>
</feature>
<reference evidence="7 8" key="1">
    <citation type="submission" date="2016-05" db="EMBL/GenBank/DDBJ databases">
        <title>Genome sequencing reveals origins of a unique bacterial endosymbiosis in the earliest lineages of terrestrial Fungi.</title>
        <authorList>
            <consortium name="DOE Joint Genome Institute"/>
            <person name="Uehling J."/>
            <person name="Gryganskyi A."/>
            <person name="Hameed K."/>
            <person name="Tschaplinski T."/>
            <person name="Misztal P."/>
            <person name="Wu S."/>
            <person name="Desiro A."/>
            <person name="Vande Pol N."/>
            <person name="Du Z.-Y."/>
            <person name="Zienkiewicz A."/>
            <person name="Zienkiewicz K."/>
            <person name="Morin E."/>
            <person name="Tisserant E."/>
            <person name="Splivallo R."/>
            <person name="Hainaut M."/>
            <person name="Henrissat B."/>
            <person name="Ohm R."/>
            <person name="Kuo A."/>
            <person name="Yan J."/>
            <person name="Lipzen A."/>
            <person name="Nolan M."/>
            <person name="Labutti K."/>
            <person name="Barry K."/>
            <person name="Goldstein A."/>
            <person name="Labbe J."/>
            <person name="Schadt C."/>
            <person name="Tuskan G."/>
            <person name="Grigoriev I."/>
            <person name="Martin F."/>
            <person name="Vilgalys R."/>
            <person name="Bonito G."/>
        </authorList>
    </citation>
    <scope>NUCLEOTIDE SEQUENCE [LARGE SCALE GENOMIC DNA]</scope>
    <source>
        <strain evidence="7 8">AG-77</strain>
    </source>
</reference>
<evidence type="ECO:0000256" key="6">
    <source>
        <dbReference type="SAM" id="Phobius"/>
    </source>
</evidence>
<sequence>MALIVPSSYPVQGIFYMFAHPSLFKNLICPIFITILWGIAVFIFGFAYLLKLQAHALISVNCPAAVAWIVCIIFVLLEVAVLSLLFYLIILPIYEDSLFDRTLKLRGLRHVLKANEGNDMAKCMRGVGGGLWILLFQILVLILTFPLNLIPILGQVIFIAINGWVLTFGYRFHYDAEIRNITILQSRREAWARRSEFSQFGSAAFGLQMVPLANLLFAWTNIVGCALWVADEIERDEARLQSEQSSHSLIGPDNQVGTPLPTPYQSGNQYPPQQFQQSQQQYPMKEQSYPPQGPPAGNPYSQQGSVRIPPKDKKQTGLEY</sequence>
<protein>
    <recommendedName>
        <fullName evidence="9">EI24-domain-containing protein</fullName>
    </recommendedName>
</protein>
<dbReference type="InterPro" id="IPR052786">
    <property type="entry name" value="Spore_wall_assembly"/>
</dbReference>
<dbReference type="AlphaFoldDB" id="A0A197K7G1"/>
<evidence type="ECO:0000256" key="2">
    <source>
        <dbReference type="ARBA" id="ARBA00022692"/>
    </source>
</evidence>
<proteinExistence type="predicted"/>
<accession>A0A197K7G1</accession>
<feature type="region of interest" description="Disordered" evidence="5">
    <location>
        <begin position="240"/>
        <end position="320"/>
    </location>
</feature>
<evidence type="ECO:0008006" key="9">
    <source>
        <dbReference type="Google" id="ProtNLM"/>
    </source>
</evidence>